<gene>
    <name evidence="2" type="primary">Cnig_chr_X.g26553</name>
    <name evidence="2" type="ORF">B9Z55_026553</name>
</gene>
<accession>A0A2G5T468</accession>
<keyword evidence="3" id="KW-1185">Reference proteome</keyword>
<dbReference type="PROSITE" id="PS00028">
    <property type="entry name" value="ZINC_FINGER_C2H2_1"/>
    <property type="match status" value="1"/>
</dbReference>
<name>A0A2G5T468_9PELO</name>
<dbReference type="InterPro" id="IPR013087">
    <property type="entry name" value="Znf_C2H2_type"/>
</dbReference>
<dbReference type="EMBL" id="PDUG01000006">
    <property type="protein sequence ID" value="PIC21871.1"/>
    <property type="molecule type" value="Genomic_DNA"/>
</dbReference>
<evidence type="ECO:0000313" key="2">
    <source>
        <dbReference type="EMBL" id="PIC21871.1"/>
    </source>
</evidence>
<dbReference type="AlphaFoldDB" id="A0A2G5T468"/>
<evidence type="ECO:0000259" key="1">
    <source>
        <dbReference type="PROSITE" id="PS00028"/>
    </source>
</evidence>
<comment type="caution">
    <text evidence="2">The sequence shown here is derived from an EMBL/GenBank/DDBJ whole genome shotgun (WGS) entry which is preliminary data.</text>
</comment>
<organism evidence="2 3">
    <name type="scientific">Caenorhabditis nigoni</name>
    <dbReference type="NCBI Taxonomy" id="1611254"/>
    <lineage>
        <taxon>Eukaryota</taxon>
        <taxon>Metazoa</taxon>
        <taxon>Ecdysozoa</taxon>
        <taxon>Nematoda</taxon>
        <taxon>Chromadorea</taxon>
        <taxon>Rhabditida</taxon>
        <taxon>Rhabditina</taxon>
        <taxon>Rhabditomorpha</taxon>
        <taxon>Rhabditoidea</taxon>
        <taxon>Rhabditidae</taxon>
        <taxon>Peloderinae</taxon>
        <taxon>Caenorhabditis</taxon>
    </lineage>
</organism>
<feature type="domain" description="C2H2-type" evidence="1">
    <location>
        <begin position="195"/>
        <end position="216"/>
    </location>
</feature>
<proteinExistence type="predicted"/>
<evidence type="ECO:0000313" key="3">
    <source>
        <dbReference type="Proteomes" id="UP000230233"/>
    </source>
</evidence>
<dbReference type="Proteomes" id="UP000230233">
    <property type="component" value="Chromosome X"/>
</dbReference>
<sequence>MFFSAELLAGNGLVEISEPKMPKSELPDSLPTGGDKMKELFQIGGWEVDRTSISNSARMQGFSKYQIVPTKPPPGKIEGRYGLLQPEGPLNLMEFYMQLQKINFESGGWAHQLALSDRSLESTGKFPDAGKYAKFYENISARYRAIESEVVHANPRIRVKHSVTCMMCHKVVNDSCGMRNARLHAWTHSKKVYSCKYCEEKCNSFFELQMHCETIHYKSHRMMGPREKPNTNDPKLQELMYQCYGEQLRRFAYAGERICMMFREGQKNEKDSDANSKGESSD</sequence>
<dbReference type="OrthoDB" id="10319227at2759"/>
<protein>
    <recommendedName>
        <fullName evidence="1">C2H2-type domain-containing protein</fullName>
    </recommendedName>
</protein>
<reference evidence="3" key="1">
    <citation type="submission" date="2017-10" db="EMBL/GenBank/DDBJ databases">
        <title>Rapid genome shrinkage in a self-fertile nematode reveals novel sperm competition proteins.</title>
        <authorList>
            <person name="Yin D."/>
            <person name="Schwarz E.M."/>
            <person name="Thomas C.G."/>
            <person name="Felde R.L."/>
            <person name="Korf I.F."/>
            <person name="Cutter A.D."/>
            <person name="Schartner C.M."/>
            <person name="Ralston E.J."/>
            <person name="Meyer B.J."/>
            <person name="Haag E.S."/>
        </authorList>
    </citation>
    <scope>NUCLEOTIDE SEQUENCE [LARGE SCALE GENOMIC DNA]</scope>
    <source>
        <strain evidence="3">JU1422</strain>
    </source>
</reference>